<dbReference type="EMBL" id="JMCC02000048">
    <property type="protein sequence ID" value="KIG15780.1"/>
    <property type="molecule type" value="Genomic_DNA"/>
</dbReference>
<evidence type="ECO:0000313" key="3">
    <source>
        <dbReference type="Proteomes" id="UP000031599"/>
    </source>
</evidence>
<feature type="domain" description="IraD/Gp25-like" evidence="1">
    <location>
        <begin position="22"/>
        <end position="106"/>
    </location>
</feature>
<dbReference type="AlphaFoldDB" id="A0A0C2D1U7"/>
<dbReference type="InterPro" id="IPR017737">
    <property type="entry name" value="TssE1-like"/>
</dbReference>
<dbReference type="SUPFAM" id="SSF160719">
    <property type="entry name" value="gpW/gp25-like"/>
    <property type="match status" value="1"/>
</dbReference>
<proteinExistence type="predicted"/>
<dbReference type="Gene3D" id="3.10.450.40">
    <property type="match status" value="1"/>
</dbReference>
<name>A0A0C2D1U7_9BACT</name>
<protein>
    <recommendedName>
        <fullName evidence="1">IraD/Gp25-like domain-containing protein</fullName>
    </recommendedName>
</protein>
<evidence type="ECO:0000313" key="2">
    <source>
        <dbReference type="EMBL" id="KIG15780.1"/>
    </source>
</evidence>
<comment type="caution">
    <text evidence="2">The sequence shown here is derived from an EMBL/GenBank/DDBJ whole genome shotgun (WGS) entry which is preliminary data.</text>
</comment>
<dbReference type="NCBIfam" id="TIGR03357">
    <property type="entry name" value="VI_zyme"/>
    <property type="match status" value="1"/>
</dbReference>
<dbReference type="PANTHER" id="PTHR38595">
    <property type="entry name" value="CYTOPLASMIC PROTEIN-RELATED"/>
    <property type="match status" value="1"/>
</dbReference>
<dbReference type="InterPro" id="IPR007048">
    <property type="entry name" value="IraD/Gp25-like"/>
</dbReference>
<dbReference type="RefSeq" id="WP_052551144.1">
    <property type="nucleotide sequence ID" value="NZ_JMCC02000048.1"/>
</dbReference>
<dbReference type="InterPro" id="IPR053176">
    <property type="entry name" value="T6SS_TssE1-like"/>
</dbReference>
<organism evidence="2 3">
    <name type="scientific">Enhygromyxa salina</name>
    <dbReference type="NCBI Taxonomy" id="215803"/>
    <lineage>
        <taxon>Bacteria</taxon>
        <taxon>Pseudomonadati</taxon>
        <taxon>Myxococcota</taxon>
        <taxon>Polyangia</taxon>
        <taxon>Nannocystales</taxon>
        <taxon>Nannocystaceae</taxon>
        <taxon>Enhygromyxa</taxon>
    </lineage>
</organism>
<reference evidence="2 3" key="1">
    <citation type="submission" date="2014-12" db="EMBL/GenBank/DDBJ databases">
        <title>Genome assembly of Enhygromyxa salina DSM 15201.</title>
        <authorList>
            <person name="Sharma G."/>
            <person name="Subramanian S."/>
        </authorList>
    </citation>
    <scope>NUCLEOTIDE SEQUENCE [LARGE SCALE GENOMIC DNA]</scope>
    <source>
        <strain evidence="2 3">DSM 15201</strain>
    </source>
</reference>
<accession>A0A0C2D1U7</accession>
<evidence type="ECO:0000259" key="1">
    <source>
        <dbReference type="Pfam" id="PF04965"/>
    </source>
</evidence>
<dbReference type="Proteomes" id="UP000031599">
    <property type="component" value="Unassembled WGS sequence"/>
</dbReference>
<dbReference type="PANTHER" id="PTHR38595:SF2">
    <property type="entry name" value="TYPE VI SECRETION SYSTEM BASEPLATE SUBUNIT TSSE"/>
    <property type="match status" value="1"/>
</dbReference>
<sequence>MAARGILSRITGEATRGVDDIELIVGNLQALLNTRLGDAVSAEGFGVVDLVDIIHDFPAAAQIMQRSIRATIAKYEPRLRNVSVRTVPSDDPLMLTFEISGRLIGDRRRGVVRLRSEMTHGGRVTVA</sequence>
<dbReference type="Pfam" id="PF04965">
    <property type="entry name" value="GPW_gp25"/>
    <property type="match status" value="1"/>
</dbReference>
<gene>
    <name evidence="2" type="ORF">DB30_05350</name>
</gene>